<dbReference type="AlphaFoldDB" id="A0AAE0SQH5"/>
<accession>A0AAE0SQH5</accession>
<keyword evidence="2" id="KW-1185">Reference proteome</keyword>
<evidence type="ECO:0000313" key="1">
    <source>
        <dbReference type="EMBL" id="KAK3596331.1"/>
    </source>
</evidence>
<protein>
    <submittedName>
        <fullName evidence="1">Uncharacterized protein</fullName>
    </submittedName>
</protein>
<comment type="caution">
    <text evidence="1">The sequence shown here is derived from an EMBL/GenBank/DDBJ whole genome shotgun (WGS) entry which is preliminary data.</text>
</comment>
<evidence type="ECO:0000313" key="2">
    <source>
        <dbReference type="Proteomes" id="UP001195483"/>
    </source>
</evidence>
<sequence length="139" mass="15589">MSRSQTGAEIHTNKFSLQTCLLLKDYSSHGGVKLVLAEKPCRQTLVVNPHTLRTITVCPVCTIARNRSYGLPKHKSLQVREETTISTFSWSPELVDYTLHVDFTLTITPCGLHVDYTLHVVHKGLDGQSEYLRKALSIP</sequence>
<gene>
    <name evidence="1" type="ORF">CHS0354_004889</name>
</gene>
<proteinExistence type="predicted"/>
<dbReference type="EMBL" id="JAEAOA010000358">
    <property type="protein sequence ID" value="KAK3596331.1"/>
    <property type="molecule type" value="Genomic_DNA"/>
</dbReference>
<dbReference type="Proteomes" id="UP001195483">
    <property type="component" value="Unassembled WGS sequence"/>
</dbReference>
<organism evidence="1 2">
    <name type="scientific">Potamilus streckersoni</name>
    <dbReference type="NCBI Taxonomy" id="2493646"/>
    <lineage>
        <taxon>Eukaryota</taxon>
        <taxon>Metazoa</taxon>
        <taxon>Spiralia</taxon>
        <taxon>Lophotrochozoa</taxon>
        <taxon>Mollusca</taxon>
        <taxon>Bivalvia</taxon>
        <taxon>Autobranchia</taxon>
        <taxon>Heteroconchia</taxon>
        <taxon>Palaeoheterodonta</taxon>
        <taxon>Unionida</taxon>
        <taxon>Unionoidea</taxon>
        <taxon>Unionidae</taxon>
        <taxon>Ambleminae</taxon>
        <taxon>Lampsilini</taxon>
        <taxon>Potamilus</taxon>
    </lineage>
</organism>
<reference evidence="1" key="2">
    <citation type="journal article" date="2021" name="Genome Biol. Evol.">
        <title>Developing a high-quality reference genome for a parasitic bivalve with doubly uniparental inheritance (Bivalvia: Unionida).</title>
        <authorList>
            <person name="Smith C.H."/>
        </authorList>
    </citation>
    <scope>NUCLEOTIDE SEQUENCE</scope>
    <source>
        <strain evidence="1">CHS0354</strain>
        <tissue evidence="1">Mantle</tissue>
    </source>
</reference>
<name>A0AAE0SQH5_9BIVA</name>
<reference evidence="1" key="1">
    <citation type="journal article" date="2021" name="Genome Biol. Evol.">
        <title>A High-Quality Reference Genome for a Parasitic Bivalve with Doubly Uniparental Inheritance (Bivalvia: Unionida).</title>
        <authorList>
            <person name="Smith C.H."/>
        </authorList>
    </citation>
    <scope>NUCLEOTIDE SEQUENCE</scope>
    <source>
        <strain evidence="1">CHS0354</strain>
    </source>
</reference>
<reference evidence="1" key="3">
    <citation type="submission" date="2023-05" db="EMBL/GenBank/DDBJ databases">
        <authorList>
            <person name="Smith C.H."/>
        </authorList>
    </citation>
    <scope>NUCLEOTIDE SEQUENCE</scope>
    <source>
        <strain evidence="1">CHS0354</strain>
        <tissue evidence="1">Mantle</tissue>
    </source>
</reference>